<feature type="transmembrane region" description="Helical" evidence="11">
    <location>
        <begin position="12"/>
        <end position="33"/>
    </location>
</feature>
<feature type="domain" description="Histidine kinase" evidence="12">
    <location>
        <begin position="221"/>
        <end position="419"/>
    </location>
</feature>
<evidence type="ECO:0000313" key="15">
    <source>
        <dbReference type="Proteomes" id="UP000268084"/>
    </source>
</evidence>
<keyword evidence="7 14" id="KW-0418">Kinase</keyword>
<evidence type="ECO:0000256" key="6">
    <source>
        <dbReference type="ARBA" id="ARBA00022692"/>
    </source>
</evidence>
<dbReference type="SMART" id="SM00387">
    <property type="entry name" value="HATPase_c"/>
    <property type="match status" value="1"/>
</dbReference>
<keyword evidence="15" id="KW-1185">Reference proteome</keyword>
<evidence type="ECO:0000256" key="5">
    <source>
        <dbReference type="ARBA" id="ARBA00022679"/>
    </source>
</evidence>
<feature type="domain" description="HAMP" evidence="13">
    <location>
        <begin position="161"/>
        <end position="213"/>
    </location>
</feature>
<dbReference type="AlphaFoldDB" id="A0A3G8ZZ08"/>
<dbReference type="EC" id="2.7.13.3" evidence="3"/>
<organism evidence="14 15">
    <name type="scientific">Nakamurella antarctica</name>
    <dbReference type="NCBI Taxonomy" id="1902245"/>
    <lineage>
        <taxon>Bacteria</taxon>
        <taxon>Bacillati</taxon>
        <taxon>Actinomycetota</taxon>
        <taxon>Actinomycetes</taxon>
        <taxon>Nakamurellales</taxon>
        <taxon>Nakamurellaceae</taxon>
        <taxon>Nakamurella</taxon>
    </lineage>
</organism>
<dbReference type="GO" id="GO:0000155">
    <property type="term" value="F:phosphorelay sensor kinase activity"/>
    <property type="evidence" value="ECO:0007669"/>
    <property type="project" value="InterPro"/>
</dbReference>
<dbReference type="InterPro" id="IPR036097">
    <property type="entry name" value="HisK_dim/P_sf"/>
</dbReference>
<evidence type="ECO:0000259" key="12">
    <source>
        <dbReference type="PROSITE" id="PS50109"/>
    </source>
</evidence>
<dbReference type="Pfam" id="PF00512">
    <property type="entry name" value="HisKA"/>
    <property type="match status" value="1"/>
</dbReference>
<evidence type="ECO:0000256" key="11">
    <source>
        <dbReference type="SAM" id="Phobius"/>
    </source>
</evidence>
<comment type="subcellular location">
    <subcellularLocation>
        <location evidence="2">Cell membrane</location>
    </subcellularLocation>
</comment>
<evidence type="ECO:0000256" key="8">
    <source>
        <dbReference type="ARBA" id="ARBA00022989"/>
    </source>
</evidence>
<dbReference type="RefSeq" id="WP_124799705.1">
    <property type="nucleotide sequence ID" value="NZ_CP034170.1"/>
</dbReference>
<dbReference type="GO" id="GO:0005886">
    <property type="term" value="C:plasma membrane"/>
    <property type="evidence" value="ECO:0007669"/>
    <property type="project" value="UniProtKB-SubCell"/>
</dbReference>
<evidence type="ECO:0000256" key="7">
    <source>
        <dbReference type="ARBA" id="ARBA00022777"/>
    </source>
</evidence>
<evidence type="ECO:0000256" key="10">
    <source>
        <dbReference type="ARBA" id="ARBA00023136"/>
    </source>
</evidence>
<dbReference type="SUPFAM" id="SSF47384">
    <property type="entry name" value="Homodimeric domain of signal transducing histidine kinase"/>
    <property type="match status" value="1"/>
</dbReference>
<keyword evidence="5" id="KW-0808">Transferase</keyword>
<feature type="transmembrane region" description="Helical" evidence="11">
    <location>
        <begin position="130"/>
        <end position="156"/>
    </location>
</feature>
<dbReference type="OrthoDB" id="5499837at2"/>
<dbReference type="InterPro" id="IPR003661">
    <property type="entry name" value="HisK_dim/P_dom"/>
</dbReference>
<keyword evidence="8 11" id="KW-1133">Transmembrane helix</keyword>
<dbReference type="Pfam" id="PF02518">
    <property type="entry name" value="HATPase_c"/>
    <property type="match status" value="1"/>
</dbReference>
<dbReference type="PANTHER" id="PTHR45436">
    <property type="entry name" value="SENSOR HISTIDINE KINASE YKOH"/>
    <property type="match status" value="1"/>
</dbReference>
<evidence type="ECO:0000256" key="1">
    <source>
        <dbReference type="ARBA" id="ARBA00000085"/>
    </source>
</evidence>
<dbReference type="Gene3D" id="1.10.287.130">
    <property type="match status" value="1"/>
</dbReference>
<evidence type="ECO:0000256" key="4">
    <source>
        <dbReference type="ARBA" id="ARBA00022553"/>
    </source>
</evidence>
<dbReference type="InterPro" id="IPR005467">
    <property type="entry name" value="His_kinase_dom"/>
</dbReference>
<dbReference type="InterPro" id="IPR036890">
    <property type="entry name" value="HATPase_C_sf"/>
</dbReference>
<name>A0A3G8ZZ08_9ACTN</name>
<dbReference type="InterPro" id="IPR004358">
    <property type="entry name" value="Sig_transdc_His_kin-like_C"/>
</dbReference>
<dbReference type="InterPro" id="IPR003660">
    <property type="entry name" value="HAMP_dom"/>
</dbReference>
<dbReference type="EMBL" id="CP034170">
    <property type="protein sequence ID" value="AZI58801.1"/>
    <property type="molecule type" value="Genomic_DNA"/>
</dbReference>
<dbReference type="PANTHER" id="PTHR45436:SF5">
    <property type="entry name" value="SENSOR HISTIDINE KINASE TRCS"/>
    <property type="match status" value="1"/>
</dbReference>
<dbReference type="Gene3D" id="3.30.565.10">
    <property type="entry name" value="Histidine kinase-like ATPase, C-terminal domain"/>
    <property type="match status" value="1"/>
</dbReference>
<dbReference type="SMART" id="SM00304">
    <property type="entry name" value="HAMP"/>
    <property type="match status" value="1"/>
</dbReference>
<dbReference type="InterPro" id="IPR050428">
    <property type="entry name" value="TCS_sensor_his_kinase"/>
</dbReference>
<dbReference type="InterPro" id="IPR003594">
    <property type="entry name" value="HATPase_dom"/>
</dbReference>
<dbReference type="SUPFAM" id="SSF55874">
    <property type="entry name" value="ATPase domain of HSP90 chaperone/DNA topoisomerase II/histidine kinase"/>
    <property type="match status" value="1"/>
</dbReference>
<dbReference type="Gene3D" id="6.10.340.10">
    <property type="match status" value="1"/>
</dbReference>
<keyword evidence="6 11" id="KW-0812">Transmembrane</keyword>
<dbReference type="SMART" id="SM00388">
    <property type="entry name" value="HisKA"/>
    <property type="match status" value="1"/>
</dbReference>
<reference evidence="14 15" key="1">
    <citation type="submission" date="2018-11" db="EMBL/GenBank/DDBJ databases">
        <authorList>
            <person name="Da X."/>
        </authorList>
    </citation>
    <scope>NUCLEOTIDE SEQUENCE [LARGE SCALE GENOMIC DNA]</scope>
    <source>
        <strain evidence="14 15">S14-144</strain>
    </source>
</reference>
<dbReference type="Pfam" id="PF00672">
    <property type="entry name" value="HAMP"/>
    <property type="match status" value="1"/>
</dbReference>
<reference evidence="14 15" key="2">
    <citation type="submission" date="2018-12" db="EMBL/GenBank/DDBJ databases">
        <title>Nakamurella antarcticus sp. nov., isolated from Antarctica South Shetland Islands soil.</title>
        <authorList>
            <person name="Peng F."/>
        </authorList>
    </citation>
    <scope>NUCLEOTIDE SEQUENCE [LARGE SCALE GENOMIC DNA]</scope>
    <source>
        <strain evidence="14 15">S14-144</strain>
    </source>
</reference>
<dbReference type="PROSITE" id="PS50109">
    <property type="entry name" value="HIS_KIN"/>
    <property type="match status" value="1"/>
</dbReference>
<dbReference type="PROSITE" id="PS50885">
    <property type="entry name" value="HAMP"/>
    <property type="match status" value="1"/>
</dbReference>
<keyword evidence="10 11" id="KW-0472">Membrane</keyword>
<dbReference type="CDD" id="cd00082">
    <property type="entry name" value="HisKA"/>
    <property type="match status" value="1"/>
</dbReference>
<proteinExistence type="predicted"/>
<evidence type="ECO:0000256" key="2">
    <source>
        <dbReference type="ARBA" id="ARBA00004236"/>
    </source>
</evidence>
<keyword evidence="4" id="KW-0597">Phosphoprotein</keyword>
<sequence>MRKRIVRLTVTLAAVTIAIFGVPLAVGLAQYLVTNQYNDLERVADSVALAVSGDLTAVPAATGSPLVAVYDSAGVKVSGSGPNGGALVTAALSGVSSRGRVDSRLGVAVPVSDGDAIVGSVLVTEEGSAVYLQIALLWSLMCALAAASLAVAWLLARRQTRKLVGPLQSLTTVAERLGSGDFTVRTMPVGIAEIDSVGESVNRTAVRLGDLVTRERAFSADASHQLRTPLTGLRLQLETALDLPEVSWRTAITEALVTTDRLQATIDELLSLARDVSAPTDPLDVALAIHQVGLRWEPILLARGRQLRIVNACHLHTRIAPAALTQILDVLIDNAERHGAGTITVTLRGFGDLIAVDVADEGPPLLADPAALFERRSQQAAGHGIGLALARRLAESQGGRLRLTASAPPTFTLLLLGAESDS</sequence>
<evidence type="ECO:0000256" key="3">
    <source>
        <dbReference type="ARBA" id="ARBA00012438"/>
    </source>
</evidence>
<accession>A0A3G8ZZ08</accession>
<evidence type="ECO:0000313" key="14">
    <source>
        <dbReference type="EMBL" id="AZI58801.1"/>
    </source>
</evidence>
<evidence type="ECO:0000259" key="13">
    <source>
        <dbReference type="PROSITE" id="PS50885"/>
    </source>
</evidence>
<dbReference type="Proteomes" id="UP000268084">
    <property type="component" value="Chromosome"/>
</dbReference>
<dbReference type="CDD" id="cd06225">
    <property type="entry name" value="HAMP"/>
    <property type="match status" value="1"/>
</dbReference>
<gene>
    <name evidence="14" type="ORF">EH165_12305</name>
</gene>
<dbReference type="KEGG" id="nak:EH165_12305"/>
<comment type="catalytic activity">
    <reaction evidence="1">
        <text>ATP + protein L-histidine = ADP + protein N-phospho-L-histidine.</text>
        <dbReference type="EC" id="2.7.13.3"/>
    </reaction>
</comment>
<protein>
    <recommendedName>
        <fullName evidence="3">histidine kinase</fullName>
        <ecNumber evidence="3">2.7.13.3</ecNumber>
    </recommendedName>
</protein>
<dbReference type="PRINTS" id="PR00344">
    <property type="entry name" value="BCTRLSENSOR"/>
</dbReference>
<evidence type="ECO:0000256" key="9">
    <source>
        <dbReference type="ARBA" id="ARBA00023012"/>
    </source>
</evidence>
<keyword evidence="9" id="KW-0902">Two-component regulatory system</keyword>